<reference evidence="3" key="1">
    <citation type="submission" date="2019-04" db="EMBL/GenBank/DDBJ databases">
        <title>Complete genome sequence of Sphingomonas sp. W1-2-3.</title>
        <authorList>
            <person name="Im W.T."/>
        </authorList>
    </citation>
    <scope>NUCLEOTIDE SEQUENCE [LARGE SCALE GENOMIC DNA]</scope>
    <source>
        <strain evidence="3">W1-2-3</strain>
    </source>
</reference>
<feature type="compositionally biased region" description="Basic residues" evidence="1">
    <location>
        <begin position="86"/>
        <end position="98"/>
    </location>
</feature>
<proteinExistence type="predicted"/>
<evidence type="ECO:0000256" key="1">
    <source>
        <dbReference type="SAM" id="MobiDB-lite"/>
    </source>
</evidence>
<dbReference type="KEGG" id="hgn:E6W36_05865"/>
<dbReference type="AlphaFoldDB" id="A0A4D7C909"/>
<feature type="region of interest" description="Disordered" evidence="1">
    <location>
        <begin position="79"/>
        <end position="98"/>
    </location>
</feature>
<organism evidence="2 3">
    <name type="scientific">Hankyongella ginsenosidimutans</name>
    <dbReference type="NCBI Taxonomy" id="1763828"/>
    <lineage>
        <taxon>Bacteria</taxon>
        <taxon>Pseudomonadati</taxon>
        <taxon>Pseudomonadota</taxon>
        <taxon>Alphaproteobacteria</taxon>
        <taxon>Sphingomonadales</taxon>
        <taxon>Sphingomonadaceae</taxon>
        <taxon>Hankyongella</taxon>
    </lineage>
</organism>
<dbReference type="Proteomes" id="UP000298714">
    <property type="component" value="Chromosome"/>
</dbReference>
<keyword evidence="3" id="KW-1185">Reference proteome</keyword>
<dbReference type="RefSeq" id="WP_222874089.1">
    <property type="nucleotide sequence ID" value="NZ_CP039704.1"/>
</dbReference>
<gene>
    <name evidence="2" type="ORF">E6W36_05865</name>
</gene>
<sequence>MTKWIGGFSFEPACENPRPPGGCFTAATAFVVANADHNFLAPSPVGQPLALATLANAEQGADGFTRQAAADTLRWPASRTSTHWPLPRRRRPRSRTALARRWRAISTARSAMPMRLWR</sequence>
<accession>A0A4D7C909</accession>
<dbReference type="EMBL" id="CP039704">
    <property type="protein sequence ID" value="QCI79257.1"/>
    <property type="molecule type" value="Genomic_DNA"/>
</dbReference>
<evidence type="ECO:0000313" key="2">
    <source>
        <dbReference type="EMBL" id="QCI79257.1"/>
    </source>
</evidence>
<evidence type="ECO:0000313" key="3">
    <source>
        <dbReference type="Proteomes" id="UP000298714"/>
    </source>
</evidence>
<protein>
    <submittedName>
        <fullName evidence="2">Uncharacterized protein</fullName>
    </submittedName>
</protein>
<name>A0A4D7C909_9SPHN</name>